<accession>A0A6A6SL93</accession>
<dbReference type="PANTHER" id="PTHR42080">
    <property type="entry name" value="SRR1 DOMAIN-CONTAINING PROTEIN"/>
    <property type="match status" value="1"/>
</dbReference>
<dbReference type="EMBL" id="MU004551">
    <property type="protein sequence ID" value="KAF2648212.1"/>
    <property type="molecule type" value="Genomic_DNA"/>
</dbReference>
<protein>
    <recommendedName>
        <fullName evidence="1">SRR1-like domain-containing protein</fullName>
    </recommendedName>
</protein>
<gene>
    <name evidence="2" type="ORF">K491DRAFT_722773</name>
</gene>
<dbReference type="PANTHER" id="PTHR42080:SF1">
    <property type="entry name" value="SRR1-LIKE DOMAIN-CONTAINING PROTEIN"/>
    <property type="match status" value="1"/>
</dbReference>
<feature type="domain" description="SRR1-like" evidence="1">
    <location>
        <begin position="162"/>
        <end position="298"/>
    </location>
</feature>
<reference evidence="2" key="1">
    <citation type="journal article" date="2020" name="Stud. Mycol.">
        <title>101 Dothideomycetes genomes: a test case for predicting lifestyles and emergence of pathogens.</title>
        <authorList>
            <person name="Haridas S."/>
            <person name="Albert R."/>
            <person name="Binder M."/>
            <person name="Bloem J."/>
            <person name="Labutti K."/>
            <person name="Salamov A."/>
            <person name="Andreopoulos B."/>
            <person name="Baker S."/>
            <person name="Barry K."/>
            <person name="Bills G."/>
            <person name="Bluhm B."/>
            <person name="Cannon C."/>
            <person name="Castanera R."/>
            <person name="Culley D."/>
            <person name="Daum C."/>
            <person name="Ezra D."/>
            <person name="Gonzalez J."/>
            <person name="Henrissat B."/>
            <person name="Kuo A."/>
            <person name="Liang C."/>
            <person name="Lipzen A."/>
            <person name="Lutzoni F."/>
            <person name="Magnuson J."/>
            <person name="Mondo S."/>
            <person name="Nolan M."/>
            <person name="Ohm R."/>
            <person name="Pangilinan J."/>
            <person name="Park H.-J."/>
            <person name="Ramirez L."/>
            <person name="Alfaro M."/>
            <person name="Sun H."/>
            <person name="Tritt A."/>
            <person name="Yoshinaga Y."/>
            <person name="Zwiers L.-H."/>
            <person name="Turgeon B."/>
            <person name="Goodwin S."/>
            <person name="Spatafora J."/>
            <person name="Crous P."/>
            <person name="Grigoriev I."/>
        </authorList>
    </citation>
    <scope>NUCLEOTIDE SEQUENCE</scope>
    <source>
        <strain evidence="2">CBS 122681</strain>
    </source>
</reference>
<dbReference type="AlphaFoldDB" id="A0A6A6SL93"/>
<dbReference type="Pfam" id="PF07985">
    <property type="entry name" value="SRR1"/>
    <property type="match status" value="1"/>
</dbReference>
<evidence type="ECO:0000313" key="3">
    <source>
        <dbReference type="Proteomes" id="UP000799324"/>
    </source>
</evidence>
<dbReference type="InterPro" id="IPR012942">
    <property type="entry name" value="SRR1-like"/>
</dbReference>
<sequence length="352" mass="39660">MDSESVIPKYALEISNDETNNHLSALASYYVIGNFENRPIFTRKLIEFASQQLGEGGKLEDPYDLVDLDGDTHRRDGPRFYTGADGGIYGQSPMGWILMYFPYIHVPESCRHLVPPSEKRTIAVEYTRSGDQKPCKCDQVSSEMLKEWEADWKRSAYRRNLIAQLKKHVRDTEPVKQIICFGTGRLEAKHSYLQHLAACTVRRIVLEKQDALGGRTSLDHINIYAQDPGYCRNCKMKLSKLDIDVVDDPKGVLLMDKSRFVVSFAPDIPVWQLAVDMLFDEGGPAGMLCDVIEDLSDSDVIVCAANPWSPNVHAYVDRCVALVVVDTDGLEERVHVSGWSGLYLKSLQNLVK</sequence>
<organism evidence="2 3">
    <name type="scientific">Lophiostoma macrostomum CBS 122681</name>
    <dbReference type="NCBI Taxonomy" id="1314788"/>
    <lineage>
        <taxon>Eukaryota</taxon>
        <taxon>Fungi</taxon>
        <taxon>Dikarya</taxon>
        <taxon>Ascomycota</taxon>
        <taxon>Pezizomycotina</taxon>
        <taxon>Dothideomycetes</taxon>
        <taxon>Pleosporomycetidae</taxon>
        <taxon>Pleosporales</taxon>
        <taxon>Lophiostomataceae</taxon>
        <taxon>Lophiostoma</taxon>
    </lineage>
</organism>
<proteinExistence type="predicted"/>
<name>A0A6A6SL93_9PLEO</name>
<evidence type="ECO:0000259" key="1">
    <source>
        <dbReference type="Pfam" id="PF07985"/>
    </source>
</evidence>
<dbReference type="Proteomes" id="UP000799324">
    <property type="component" value="Unassembled WGS sequence"/>
</dbReference>
<keyword evidence="3" id="KW-1185">Reference proteome</keyword>
<evidence type="ECO:0000313" key="2">
    <source>
        <dbReference type="EMBL" id="KAF2648212.1"/>
    </source>
</evidence>
<dbReference type="OrthoDB" id="5230585at2759"/>